<keyword evidence="1" id="KW-0472">Membrane</keyword>
<evidence type="ECO:0000313" key="4">
    <source>
        <dbReference type="Proteomes" id="UP000183945"/>
    </source>
</evidence>
<dbReference type="PANTHER" id="PTHR30336:SF6">
    <property type="entry name" value="INTEGRAL MEMBRANE PROTEIN"/>
    <property type="match status" value="1"/>
</dbReference>
<protein>
    <submittedName>
        <fullName evidence="3">SanA protein</fullName>
    </submittedName>
</protein>
<dbReference type="CDD" id="cd06259">
    <property type="entry name" value="YdcF-like"/>
    <property type="match status" value="1"/>
</dbReference>
<keyword evidence="4" id="KW-1185">Reference proteome</keyword>
<dbReference type="RefSeq" id="WP_072876138.1">
    <property type="nucleotide sequence ID" value="NZ_FQVT01000001.1"/>
</dbReference>
<dbReference type="AlphaFoldDB" id="A0A1M5C844"/>
<proteinExistence type="predicted"/>
<dbReference type="InterPro" id="IPR003848">
    <property type="entry name" value="DUF218"/>
</dbReference>
<feature type="domain" description="DUF218" evidence="2">
    <location>
        <begin position="50"/>
        <end position="172"/>
    </location>
</feature>
<dbReference type="EMBL" id="FQVT01000001">
    <property type="protein sequence ID" value="SHF50919.1"/>
    <property type="molecule type" value="Genomic_DNA"/>
</dbReference>
<keyword evidence="1" id="KW-1133">Transmembrane helix</keyword>
<dbReference type="Proteomes" id="UP000183945">
    <property type="component" value="Unassembled WGS sequence"/>
</dbReference>
<dbReference type="GO" id="GO:0005886">
    <property type="term" value="C:plasma membrane"/>
    <property type="evidence" value="ECO:0007669"/>
    <property type="project" value="TreeGrafter"/>
</dbReference>
<gene>
    <name evidence="3" type="ORF">SAMN05444483_101390</name>
</gene>
<dbReference type="PANTHER" id="PTHR30336">
    <property type="entry name" value="INNER MEMBRANE PROTEIN, PROBABLE PERMEASE"/>
    <property type="match status" value="1"/>
</dbReference>
<name>A0A1M5C844_SALEC</name>
<reference evidence="4" key="1">
    <citation type="submission" date="2016-11" db="EMBL/GenBank/DDBJ databases">
        <authorList>
            <person name="Varghese N."/>
            <person name="Submissions S."/>
        </authorList>
    </citation>
    <scope>NUCLEOTIDE SEQUENCE [LARGE SCALE GENOMIC DNA]</scope>
    <source>
        <strain evidence="4">DSM 24579</strain>
    </source>
</reference>
<dbReference type="OrthoDB" id="9782395at2"/>
<keyword evidence="1" id="KW-0812">Transmembrane</keyword>
<dbReference type="InterPro" id="IPR051599">
    <property type="entry name" value="Cell_Envelope_Assoc"/>
</dbReference>
<evidence type="ECO:0000259" key="2">
    <source>
        <dbReference type="Pfam" id="PF02698"/>
    </source>
</evidence>
<evidence type="ECO:0000313" key="3">
    <source>
        <dbReference type="EMBL" id="SHF50919.1"/>
    </source>
</evidence>
<sequence length="209" mass="23533">MRILKKIILAFALFIIVGTLIIFGLEAYIAKETASQIYSEATEIPPAKTAIILGASVHANGKLSPILQDRVEAAYLLYQLNKVENFLVSGDHKTDDYDEVNAIKNYLLKKGVPSKDIVLDHAGFDTYDSMYRSKAVFNLESAIVVTQKFHVPRSLFIANNIGLNYKGFEAQPIAYTSSEKIKRREQLANFKAIWEVVFNQKPATLKDRF</sequence>
<accession>A0A1M5C844</accession>
<evidence type="ECO:0000256" key="1">
    <source>
        <dbReference type="SAM" id="Phobius"/>
    </source>
</evidence>
<feature type="transmembrane region" description="Helical" evidence="1">
    <location>
        <begin position="7"/>
        <end position="29"/>
    </location>
</feature>
<dbReference type="Pfam" id="PF02698">
    <property type="entry name" value="DUF218"/>
    <property type="match status" value="1"/>
</dbReference>
<organism evidence="3 4">
    <name type="scientific">Salegentibacter echinorum</name>
    <dbReference type="NCBI Taxonomy" id="1073325"/>
    <lineage>
        <taxon>Bacteria</taxon>
        <taxon>Pseudomonadati</taxon>
        <taxon>Bacteroidota</taxon>
        <taxon>Flavobacteriia</taxon>
        <taxon>Flavobacteriales</taxon>
        <taxon>Flavobacteriaceae</taxon>
        <taxon>Salegentibacter</taxon>
    </lineage>
</organism>